<keyword evidence="7 9" id="KW-0472">Membrane</keyword>
<feature type="transmembrane region" description="Helical" evidence="9">
    <location>
        <begin position="221"/>
        <end position="242"/>
    </location>
</feature>
<accession>A0A2Z4YPD7</accession>
<comment type="function">
    <text evidence="8">Probably part of an ABC transporter complex. Probably responsible for the translocation of the substrate across the membrane.</text>
</comment>
<evidence type="ECO:0000256" key="8">
    <source>
        <dbReference type="ARBA" id="ARBA00056719"/>
    </source>
</evidence>
<feature type="transmembrane region" description="Helical" evidence="9">
    <location>
        <begin position="158"/>
        <end position="177"/>
    </location>
</feature>
<dbReference type="AlphaFoldDB" id="A0A2Z4YPD7"/>
<dbReference type="RefSeq" id="WP_112907559.1">
    <property type="nucleotide sequence ID" value="NZ_CP030761.1"/>
</dbReference>
<evidence type="ECO:0000256" key="10">
    <source>
        <dbReference type="SAM" id="MobiDB-lite"/>
    </source>
</evidence>
<evidence type="ECO:0000259" key="11">
    <source>
        <dbReference type="PROSITE" id="PS50928"/>
    </source>
</evidence>
<evidence type="ECO:0000256" key="6">
    <source>
        <dbReference type="ARBA" id="ARBA00022989"/>
    </source>
</evidence>
<evidence type="ECO:0000256" key="3">
    <source>
        <dbReference type="ARBA" id="ARBA00022448"/>
    </source>
</evidence>
<gene>
    <name evidence="12" type="ORF">DLJ82_5510</name>
</gene>
<dbReference type="InterPro" id="IPR000515">
    <property type="entry name" value="MetI-like"/>
</dbReference>
<dbReference type="EMBL" id="CP030761">
    <property type="protein sequence ID" value="AXA43071.1"/>
    <property type="molecule type" value="Genomic_DNA"/>
</dbReference>
<proteinExistence type="inferred from homology"/>
<feature type="transmembrane region" description="Helical" evidence="9">
    <location>
        <begin position="96"/>
        <end position="121"/>
    </location>
</feature>
<dbReference type="GO" id="GO:0005886">
    <property type="term" value="C:plasma membrane"/>
    <property type="evidence" value="ECO:0007669"/>
    <property type="project" value="UniProtKB-SubCell"/>
</dbReference>
<evidence type="ECO:0000313" key="12">
    <source>
        <dbReference type="EMBL" id="AXA43071.1"/>
    </source>
</evidence>
<dbReference type="PANTHER" id="PTHR30151:SF0">
    <property type="entry name" value="ABC TRANSPORTER PERMEASE PROTEIN MJ0413-RELATED"/>
    <property type="match status" value="1"/>
</dbReference>
<reference evidence="12 13" key="1">
    <citation type="submission" date="2018-07" db="EMBL/GenBank/DDBJ databases">
        <title>Rhizobium leguminosarum strain:ATCC 14479 Genome sequencing and assembly.</title>
        <authorList>
            <person name="Chakraborty R."/>
        </authorList>
    </citation>
    <scope>NUCLEOTIDE SEQUENCE [LARGE SCALE GENOMIC DNA]</scope>
    <source>
        <strain evidence="12 13">ATCC 14479</strain>
        <plasmid evidence="13">Plasmid unnamed1</plasmid>
    </source>
</reference>
<dbReference type="Proteomes" id="UP000251166">
    <property type="component" value="Plasmid unnamed1"/>
</dbReference>
<name>A0A2Z4YPD7_RHILE</name>
<dbReference type="InterPro" id="IPR035906">
    <property type="entry name" value="MetI-like_sf"/>
</dbReference>
<dbReference type="PROSITE" id="PS50928">
    <property type="entry name" value="ABC_TM1"/>
    <property type="match status" value="1"/>
</dbReference>
<keyword evidence="4" id="KW-1003">Cell membrane</keyword>
<feature type="transmembrane region" description="Helical" evidence="9">
    <location>
        <begin position="133"/>
        <end position="152"/>
    </location>
</feature>
<feature type="domain" description="ABC transmembrane type-1" evidence="11">
    <location>
        <begin position="96"/>
        <end position="276"/>
    </location>
</feature>
<dbReference type="Pfam" id="PF00528">
    <property type="entry name" value="BPD_transp_1"/>
    <property type="match status" value="1"/>
</dbReference>
<evidence type="ECO:0000256" key="4">
    <source>
        <dbReference type="ARBA" id="ARBA00022475"/>
    </source>
</evidence>
<keyword evidence="5 9" id="KW-0812">Transmembrane</keyword>
<evidence type="ECO:0000256" key="7">
    <source>
        <dbReference type="ARBA" id="ARBA00023136"/>
    </source>
</evidence>
<keyword evidence="3 9" id="KW-0813">Transport</keyword>
<comment type="subcellular location">
    <subcellularLocation>
        <location evidence="1 9">Cell membrane</location>
        <topology evidence="1 9">Multi-pass membrane protein</topology>
    </subcellularLocation>
</comment>
<organism evidence="12 13">
    <name type="scientific">Rhizobium leguminosarum</name>
    <dbReference type="NCBI Taxonomy" id="384"/>
    <lineage>
        <taxon>Bacteria</taxon>
        <taxon>Pseudomonadati</taxon>
        <taxon>Pseudomonadota</taxon>
        <taxon>Alphaproteobacteria</taxon>
        <taxon>Hyphomicrobiales</taxon>
        <taxon>Rhizobiaceae</taxon>
        <taxon>Rhizobium/Agrobacterium group</taxon>
        <taxon>Rhizobium</taxon>
    </lineage>
</organism>
<evidence type="ECO:0000256" key="5">
    <source>
        <dbReference type="ARBA" id="ARBA00022692"/>
    </source>
</evidence>
<dbReference type="GO" id="GO:0042918">
    <property type="term" value="P:alkanesulfonate transmembrane transport"/>
    <property type="evidence" value="ECO:0007669"/>
    <property type="project" value="UniProtKB-ARBA"/>
</dbReference>
<keyword evidence="12" id="KW-0614">Plasmid</keyword>
<protein>
    <submittedName>
        <fullName evidence="12">Binding-protein-dependent transport system inner membrane component family protein</fullName>
    </submittedName>
</protein>
<dbReference type="PANTHER" id="PTHR30151">
    <property type="entry name" value="ALKANE SULFONATE ABC TRANSPORTER-RELATED, MEMBRANE SUBUNIT"/>
    <property type="match status" value="1"/>
</dbReference>
<geneLocation type="plasmid" evidence="12 13">
    <name>unnamed1</name>
</geneLocation>
<feature type="region of interest" description="Disordered" evidence="10">
    <location>
        <begin position="1"/>
        <end position="25"/>
    </location>
</feature>
<keyword evidence="6 9" id="KW-1133">Transmembrane helix</keyword>
<comment type="similarity">
    <text evidence="2 9">Belongs to the binding-protein-dependent transport system permease family.</text>
</comment>
<feature type="transmembrane region" description="Helical" evidence="9">
    <location>
        <begin position="254"/>
        <end position="272"/>
    </location>
</feature>
<sequence length="286" mass="31730">MSSSELSSTMKERPRAPSRAGVGRPPGAFRIGDPISGRSFFLIAVAVFALLFAVWWVATITGWVKPIFLPSPGAVWAKMMELAVDGTLWTDAGISIYRMLVGFLIASALAIPIGIMIGCFKTWEAAIEPFVDFVRYMPVVAFVPLTILWAGTSDIQKFVIIFIGTFFQQVLMVMDSVKRVPTDFVGLGRTLGMSETRILRRIVLPSALPGIWDTLRISLGWAWTWLVLAELVAATSGLGYRIVVSQRYFQTQTIIGYILLLGLLGLITDQSMKALERIFFRYAARH</sequence>
<dbReference type="CDD" id="cd06261">
    <property type="entry name" value="TM_PBP2"/>
    <property type="match status" value="1"/>
</dbReference>
<feature type="transmembrane region" description="Helical" evidence="9">
    <location>
        <begin position="40"/>
        <end position="64"/>
    </location>
</feature>
<dbReference type="FunFam" id="1.10.3720.10:FF:000003">
    <property type="entry name" value="Aliphatic sulfonate ABC transporter permease"/>
    <property type="match status" value="1"/>
</dbReference>
<dbReference type="Gene3D" id="1.10.3720.10">
    <property type="entry name" value="MetI-like"/>
    <property type="match status" value="1"/>
</dbReference>
<evidence type="ECO:0000313" key="13">
    <source>
        <dbReference type="Proteomes" id="UP000251166"/>
    </source>
</evidence>
<evidence type="ECO:0000256" key="1">
    <source>
        <dbReference type="ARBA" id="ARBA00004651"/>
    </source>
</evidence>
<dbReference type="SUPFAM" id="SSF161098">
    <property type="entry name" value="MetI-like"/>
    <property type="match status" value="1"/>
</dbReference>
<evidence type="ECO:0000256" key="2">
    <source>
        <dbReference type="ARBA" id="ARBA00009306"/>
    </source>
</evidence>
<evidence type="ECO:0000256" key="9">
    <source>
        <dbReference type="RuleBase" id="RU363032"/>
    </source>
</evidence>